<evidence type="ECO:0000313" key="2">
    <source>
        <dbReference type="Proteomes" id="UP000029385"/>
    </source>
</evidence>
<proteinExistence type="predicted"/>
<organism evidence="1 2">
    <name type="scientific">Arenimonas oryziterrae DSM 21050 = YC6267</name>
    <dbReference type="NCBI Taxonomy" id="1121015"/>
    <lineage>
        <taxon>Bacteria</taxon>
        <taxon>Pseudomonadati</taxon>
        <taxon>Pseudomonadota</taxon>
        <taxon>Gammaproteobacteria</taxon>
        <taxon>Lysobacterales</taxon>
        <taxon>Lysobacteraceae</taxon>
        <taxon>Arenimonas</taxon>
    </lineage>
</organism>
<dbReference type="AlphaFoldDB" id="A0A091BK59"/>
<name>A0A091BK59_9GAMM</name>
<evidence type="ECO:0000313" key="1">
    <source>
        <dbReference type="EMBL" id="KFN44710.1"/>
    </source>
</evidence>
<dbReference type="RefSeq" id="WP_022968880.1">
    <property type="nucleotide sequence ID" value="NZ_ATVD01000002.1"/>
</dbReference>
<sequence length="236" mass="25576">MKKIFLVLIVIAVLMGAKNMLKNGGSVLPSSGGVELVNPYPPSSPLYADHQAFVDKFNSNAKLKARYSGDLTSKGLYAAWDQAFSRGARSFPRERLIEMAKTQAAILPRLPEASCAKLAVPQDDFDQALGKDIQDAIERLPARHHRIVTDTFYDALLAEIDNAPAIPVDEEALKGAFIDLAQSYPGEYGERLMRVFSNPAAASPEDACWAVNSLITTSAQLSPSHSEALLRKAFGG</sequence>
<keyword evidence="2" id="KW-1185">Reference proteome</keyword>
<reference evidence="1 2" key="1">
    <citation type="submission" date="2013-09" db="EMBL/GenBank/DDBJ databases">
        <title>Genome sequencing of Arenimonas oryziterrae.</title>
        <authorList>
            <person name="Chen F."/>
            <person name="Wang G."/>
        </authorList>
    </citation>
    <scope>NUCLEOTIDE SEQUENCE [LARGE SCALE GENOMIC DNA]</scope>
    <source>
        <strain evidence="1 2">YC6267</strain>
    </source>
</reference>
<dbReference type="STRING" id="1121015.GCA_000420545_01241"/>
<dbReference type="Proteomes" id="UP000029385">
    <property type="component" value="Unassembled WGS sequence"/>
</dbReference>
<protein>
    <submittedName>
        <fullName evidence="1">Uncharacterized protein</fullName>
    </submittedName>
</protein>
<dbReference type="OrthoDB" id="5965670at2"/>
<accession>A0A091BK59</accession>
<gene>
    <name evidence="1" type="ORF">N789_01475</name>
</gene>
<dbReference type="PATRIC" id="fig|1121015.4.peg.292"/>
<dbReference type="EMBL" id="AVCI01000001">
    <property type="protein sequence ID" value="KFN44710.1"/>
    <property type="molecule type" value="Genomic_DNA"/>
</dbReference>
<comment type="caution">
    <text evidence="1">The sequence shown here is derived from an EMBL/GenBank/DDBJ whole genome shotgun (WGS) entry which is preliminary data.</text>
</comment>